<accession>A0A5N5GEP7</accession>
<dbReference type="OrthoDB" id="1300685at2759"/>
<name>A0A5N5GEP7_9ROSA</name>
<reference evidence="3" key="2">
    <citation type="submission" date="2019-10" db="EMBL/GenBank/DDBJ databases">
        <title>A de novo genome assembly of a pear dwarfing rootstock.</title>
        <authorList>
            <person name="Wang F."/>
            <person name="Wang J."/>
            <person name="Li S."/>
            <person name="Zhang Y."/>
            <person name="Fang M."/>
            <person name="Ma L."/>
            <person name="Zhao Y."/>
            <person name="Jiang S."/>
        </authorList>
    </citation>
    <scope>NUCLEOTIDE SEQUENCE [LARGE SCALE GENOMIC DNA]</scope>
</reference>
<dbReference type="Pfam" id="PF07727">
    <property type="entry name" value="RVT_2"/>
    <property type="match status" value="1"/>
</dbReference>
<dbReference type="EMBL" id="SMOL01000458">
    <property type="protein sequence ID" value="KAB2613607.1"/>
    <property type="molecule type" value="Genomic_DNA"/>
</dbReference>
<keyword evidence="3" id="KW-1185">Reference proteome</keyword>
<dbReference type="PANTHER" id="PTHR11439:SF455">
    <property type="entry name" value="RLK (RECEPTOR-LIKE PROTEIN KINASE) 8, PUTATIVE-RELATED"/>
    <property type="match status" value="1"/>
</dbReference>
<evidence type="ECO:0000313" key="2">
    <source>
        <dbReference type="EMBL" id="KAB2613607.1"/>
    </source>
</evidence>
<dbReference type="InterPro" id="IPR013103">
    <property type="entry name" value="RVT_2"/>
</dbReference>
<proteinExistence type="predicted"/>
<evidence type="ECO:0000259" key="1">
    <source>
        <dbReference type="Pfam" id="PF07727"/>
    </source>
</evidence>
<gene>
    <name evidence="2" type="ORF">D8674_035923</name>
</gene>
<dbReference type="AlphaFoldDB" id="A0A5N5GEP7"/>
<evidence type="ECO:0000313" key="3">
    <source>
        <dbReference type="Proteomes" id="UP000327157"/>
    </source>
</evidence>
<organism evidence="2 3">
    <name type="scientific">Pyrus ussuriensis x Pyrus communis</name>
    <dbReference type="NCBI Taxonomy" id="2448454"/>
    <lineage>
        <taxon>Eukaryota</taxon>
        <taxon>Viridiplantae</taxon>
        <taxon>Streptophyta</taxon>
        <taxon>Embryophyta</taxon>
        <taxon>Tracheophyta</taxon>
        <taxon>Spermatophyta</taxon>
        <taxon>Magnoliopsida</taxon>
        <taxon>eudicotyledons</taxon>
        <taxon>Gunneridae</taxon>
        <taxon>Pentapetalae</taxon>
        <taxon>rosids</taxon>
        <taxon>fabids</taxon>
        <taxon>Rosales</taxon>
        <taxon>Rosaceae</taxon>
        <taxon>Amygdaloideae</taxon>
        <taxon>Maleae</taxon>
        <taxon>Pyrus</taxon>
    </lineage>
</organism>
<dbReference type="Proteomes" id="UP000327157">
    <property type="component" value="Chromosome 9"/>
</dbReference>
<feature type="domain" description="Reverse transcriptase Ty1/copia-type" evidence="1">
    <location>
        <begin position="345"/>
        <end position="411"/>
    </location>
</feature>
<comment type="caution">
    <text evidence="2">The sequence shown here is derived from an EMBL/GenBank/DDBJ whole genome shotgun (WGS) entry which is preliminary data.</text>
</comment>
<protein>
    <submittedName>
        <fullName evidence="2">S2-RNase</fullName>
    </submittedName>
</protein>
<sequence length="583" mass="64781">MVTASQLHTVQSPITSFISTVSTSVTVKLDETNYLVWNFQMQRLLEGHGIVGFVYGSAPCPVQFIRVTSNGSKKMHDRALMQLITATLSPPAISCVIGSTNLNSLLKKQCLRMPLQPPFLTAMAANNSGSQTQFNGKSRQQSSYNNQIARSNYEGSYGTQYGSSYKPFYNKNKGKGKLQYGSKFGNNKPFYPNPARGILGTSPIQANSGNSCQICGKNANINSTSRSMNVMHVNASAPLMDSTFSQQVWLTNSGATNHMTADLKNLSLATPFPSTEMIQTASGEGQSHREDISGISKKKAFLTTVQESGTVDLSIVEPATYKSALKCKVWVDAMKEELDALHTQSTWTLVPLPAQKNIVGCKWVFKIKKNADGSIGRYKARLVAKRFNQEEGIDYGETFSPVVKPTIVRINAFLHGVLQEEVYMSQPPAWNDRFTSFLPSLGLKTTNTNPSLFVKQFGPSVVILLLYVDDIIIIGNAPILIDDEKYVNDLLTKTEMLDSKPCSTPYLPYNRLVLDDRKPYNNPALYRIVVGALQYLTFTRLDIVFVMHQVCQFMQTPMESHFSAVKRILRYLKGIIRLGIRYV</sequence>
<dbReference type="PANTHER" id="PTHR11439">
    <property type="entry name" value="GAG-POL-RELATED RETROTRANSPOSON"/>
    <property type="match status" value="1"/>
</dbReference>
<reference evidence="2 3" key="3">
    <citation type="submission" date="2019-11" db="EMBL/GenBank/DDBJ databases">
        <title>A de novo genome assembly of a pear dwarfing rootstock.</title>
        <authorList>
            <person name="Wang F."/>
            <person name="Wang J."/>
            <person name="Li S."/>
            <person name="Zhang Y."/>
            <person name="Fang M."/>
            <person name="Ma L."/>
            <person name="Zhao Y."/>
            <person name="Jiang S."/>
        </authorList>
    </citation>
    <scope>NUCLEOTIDE SEQUENCE [LARGE SCALE GENOMIC DNA]</scope>
    <source>
        <strain evidence="2">S2</strain>
        <tissue evidence="2">Leaf</tissue>
    </source>
</reference>
<reference evidence="2 3" key="1">
    <citation type="submission" date="2019-09" db="EMBL/GenBank/DDBJ databases">
        <authorList>
            <person name="Ou C."/>
        </authorList>
    </citation>
    <scope>NUCLEOTIDE SEQUENCE [LARGE SCALE GENOMIC DNA]</scope>
    <source>
        <strain evidence="2">S2</strain>
        <tissue evidence="2">Leaf</tissue>
    </source>
</reference>